<evidence type="ECO:0000256" key="3">
    <source>
        <dbReference type="ARBA" id="ARBA00006380"/>
    </source>
</evidence>
<comment type="subcellular location">
    <subcellularLocation>
        <location evidence="1">Cell inner membrane</location>
        <topology evidence="1">Single-pass membrane protein</topology>
        <orientation evidence="1">Cytoplasmic side</orientation>
    </subcellularLocation>
    <subcellularLocation>
        <location evidence="12">Cell membrane</location>
    </subcellularLocation>
</comment>
<keyword evidence="12" id="KW-1003">Cell membrane</keyword>
<dbReference type="NCBIfam" id="NF004388">
    <property type="entry name" value="PRK05749.1-4"/>
    <property type="match status" value="1"/>
</dbReference>
<evidence type="ECO:0000256" key="8">
    <source>
        <dbReference type="ARBA" id="ARBA00031445"/>
    </source>
</evidence>
<dbReference type="GO" id="GO:0005886">
    <property type="term" value="C:plasma membrane"/>
    <property type="evidence" value="ECO:0007669"/>
    <property type="project" value="UniProtKB-SubCell"/>
</dbReference>
<feature type="site" description="Transition state stabilizer" evidence="11">
    <location>
        <position position="139"/>
    </location>
</feature>
<keyword evidence="6 12" id="KW-0808">Transferase</keyword>
<evidence type="ECO:0000256" key="11">
    <source>
        <dbReference type="PIRSR" id="PIRSR639901-2"/>
    </source>
</evidence>
<protein>
    <recommendedName>
        <fullName evidence="5 12">3-deoxy-D-manno-octulosonic acid transferase</fullName>
        <shortName evidence="12">Kdo transferase</shortName>
        <ecNumber evidence="4 12">2.4.99.12</ecNumber>
    </recommendedName>
    <alternativeName>
        <fullName evidence="8 12">Lipid IV(A) 3-deoxy-D-manno-octulosonic acid transferase</fullName>
    </alternativeName>
</protein>
<dbReference type="OrthoDB" id="9789797at2"/>
<dbReference type="Gene3D" id="3.40.50.11720">
    <property type="entry name" value="3-Deoxy-D-manno-octulosonic-acid transferase, N-terminal domain"/>
    <property type="match status" value="1"/>
</dbReference>
<name>A0A2N9YJF8_9GAMM</name>
<evidence type="ECO:0000256" key="9">
    <source>
        <dbReference type="ARBA" id="ARBA00049183"/>
    </source>
</evidence>
<keyword evidence="12" id="KW-0448">Lipopolysaccharide biosynthesis</keyword>
<feature type="transmembrane region" description="Helical" evidence="12">
    <location>
        <begin position="12"/>
        <end position="30"/>
    </location>
</feature>
<keyword evidence="12" id="KW-0812">Transmembrane</keyword>
<dbReference type="GO" id="GO:0009245">
    <property type="term" value="P:lipid A biosynthetic process"/>
    <property type="evidence" value="ECO:0007669"/>
    <property type="project" value="TreeGrafter"/>
</dbReference>
<dbReference type="UniPathway" id="UPA00958"/>
<dbReference type="AlphaFoldDB" id="A0A2N9YJF8"/>
<comment type="pathway">
    <text evidence="2 12">Bacterial outer membrane biogenesis; LPS core biosynthesis.</text>
</comment>
<dbReference type="GO" id="GO:0043842">
    <property type="term" value="F:Kdo transferase activity"/>
    <property type="evidence" value="ECO:0007669"/>
    <property type="project" value="UniProtKB-EC"/>
</dbReference>
<dbReference type="GO" id="GO:0009244">
    <property type="term" value="P:lipopolysaccharide core region biosynthetic process"/>
    <property type="evidence" value="ECO:0007669"/>
    <property type="project" value="UniProtKB-UniRule"/>
</dbReference>
<evidence type="ECO:0000256" key="5">
    <source>
        <dbReference type="ARBA" id="ARBA00019077"/>
    </source>
</evidence>
<dbReference type="RefSeq" id="WP_066246124.1">
    <property type="nucleotide sequence ID" value="NZ_CP012373.2"/>
</dbReference>
<dbReference type="InterPro" id="IPR039901">
    <property type="entry name" value="Kdotransferase"/>
</dbReference>
<keyword evidence="15" id="KW-1185">Reference proteome</keyword>
<evidence type="ECO:0000313" key="15">
    <source>
        <dbReference type="Proteomes" id="UP000234271"/>
    </source>
</evidence>
<dbReference type="PANTHER" id="PTHR42755">
    <property type="entry name" value="3-DEOXY-MANNO-OCTULOSONATE CYTIDYLYLTRANSFERASE"/>
    <property type="match status" value="1"/>
</dbReference>
<dbReference type="Proteomes" id="UP000234271">
    <property type="component" value="Chromosome"/>
</dbReference>
<evidence type="ECO:0000256" key="10">
    <source>
        <dbReference type="PIRSR" id="PIRSR639901-1"/>
    </source>
</evidence>
<evidence type="ECO:0000256" key="7">
    <source>
        <dbReference type="ARBA" id="ARBA00022968"/>
    </source>
</evidence>
<gene>
    <name evidence="14" type="ORF">BLE401_14285</name>
</gene>
<comment type="similarity">
    <text evidence="3">Belongs to the glycosyltransferase group 1 family. Glycosyltransferase 30 subfamily.</text>
</comment>
<organism evidence="14 15">
    <name type="scientific">Beggiatoa leptomitoformis</name>
    <dbReference type="NCBI Taxonomy" id="288004"/>
    <lineage>
        <taxon>Bacteria</taxon>
        <taxon>Pseudomonadati</taxon>
        <taxon>Pseudomonadota</taxon>
        <taxon>Gammaproteobacteria</taxon>
        <taxon>Thiotrichales</taxon>
        <taxon>Thiotrichaceae</taxon>
        <taxon>Beggiatoa</taxon>
    </lineage>
</organism>
<evidence type="ECO:0000256" key="2">
    <source>
        <dbReference type="ARBA" id="ARBA00004713"/>
    </source>
</evidence>
<feature type="domain" description="3-deoxy-D-manno-octulosonic-acid transferase N-terminal" evidence="13">
    <location>
        <begin position="40"/>
        <end position="219"/>
    </location>
</feature>
<reference evidence="15" key="1">
    <citation type="submission" date="2016-12" db="EMBL/GenBank/DDBJ databases">
        <title>Complete Genome Sequence of Beggiatoa leptomitiformis D-401.</title>
        <authorList>
            <person name="Fomenkov A."/>
            <person name="Vincze T."/>
            <person name="Grabovich M."/>
            <person name="Anton B.P."/>
            <person name="Dubinina G."/>
            <person name="Orlova M."/>
            <person name="Belousova E."/>
            <person name="Roberts R.J."/>
        </authorList>
    </citation>
    <scope>NUCLEOTIDE SEQUENCE [LARGE SCALE GENOMIC DNA]</scope>
    <source>
        <strain evidence="15">D-401</strain>
    </source>
</reference>
<dbReference type="InterPro" id="IPR007507">
    <property type="entry name" value="Glycos_transf_N"/>
</dbReference>
<evidence type="ECO:0000256" key="4">
    <source>
        <dbReference type="ARBA" id="ARBA00012621"/>
    </source>
</evidence>
<comment type="catalytic activity">
    <reaction evidence="9 12">
        <text>lipid IVA (E. coli) + CMP-3-deoxy-beta-D-manno-octulosonate = alpha-Kdo-(2-&gt;6)-lipid IVA (E. coli) + CMP + H(+)</text>
        <dbReference type="Rhea" id="RHEA:28066"/>
        <dbReference type="ChEBI" id="CHEBI:15378"/>
        <dbReference type="ChEBI" id="CHEBI:58603"/>
        <dbReference type="ChEBI" id="CHEBI:60364"/>
        <dbReference type="ChEBI" id="CHEBI:60377"/>
        <dbReference type="ChEBI" id="CHEBI:85987"/>
        <dbReference type="EC" id="2.4.99.12"/>
    </reaction>
</comment>
<feature type="site" description="Transition state stabilizer" evidence="11">
    <location>
        <position position="217"/>
    </location>
</feature>
<evidence type="ECO:0000313" key="14">
    <source>
        <dbReference type="EMBL" id="AUI70652.2"/>
    </source>
</evidence>
<accession>A0A2N9YJF8</accession>
<dbReference type="STRING" id="288004.AL038_09995"/>
<sequence length="429" mass="48878">MLNFNYSILRLFYTGLLYLLIPFLFLRLIWRGFYARAYWQRWGERFGFFHPLPKQEKILWIHAVSFGEVQAAIPLIKLLQVDYPHLPLLVTTMTPTGSQRVRDAFGNTVYHLYLPYDLPDALYRFFQRIGRPCLLILIETELWINALEACYQRKIPVLLVNARLSARSAKGYQYIRALICPVVQRLTLIAAQTTEDAERFMRLGANATQLQVTGSIKFDLHLPEQLTEQANLLRAQWGDARPIWIAASTHAGEESLLLTVLKQVRTSLPNVLLILVPRHPERFNNVAQYCEQQGFSVCRRSQKNHGNLTTDIYLGDTMGELLLLYACADISVVGGSFVPVGGHNPLEPAALGLPIIFGEYVFNFADICKKLCQLNIAQQLTTPEEIATAICYLLTTPQARQEISKKARGFIAQNRGTLFRLYHLITPLL</sequence>
<keyword evidence="7" id="KW-0735">Signal-anchor</keyword>
<keyword evidence="12" id="KW-1133">Transmembrane helix</keyword>
<evidence type="ECO:0000259" key="13">
    <source>
        <dbReference type="Pfam" id="PF04413"/>
    </source>
</evidence>
<dbReference type="FunFam" id="3.40.50.2000:FF:000032">
    <property type="entry name" value="3-deoxy-D-manno-octulosonic acid transferase"/>
    <property type="match status" value="1"/>
</dbReference>
<evidence type="ECO:0000256" key="6">
    <source>
        <dbReference type="ARBA" id="ARBA00022679"/>
    </source>
</evidence>
<dbReference type="InterPro" id="IPR038107">
    <property type="entry name" value="Glycos_transf_N_sf"/>
</dbReference>
<evidence type="ECO:0000256" key="1">
    <source>
        <dbReference type="ARBA" id="ARBA00004388"/>
    </source>
</evidence>
<feature type="active site" description="Proton acceptor" evidence="10">
    <location>
        <position position="68"/>
    </location>
</feature>
<dbReference type="SUPFAM" id="SSF53756">
    <property type="entry name" value="UDP-Glycosyltransferase/glycogen phosphorylase"/>
    <property type="match status" value="1"/>
</dbReference>
<evidence type="ECO:0000256" key="12">
    <source>
        <dbReference type="RuleBase" id="RU365103"/>
    </source>
</evidence>
<dbReference type="PANTHER" id="PTHR42755:SF1">
    <property type="entry name" value="3-DEOXY-D-MANNO-OCTULOSONIC ACID TRANSFERASE, MITOCHONDRIAL-RELATED"/>
    <property type="match status" value="1"/>
</dbReference>
<dbReference type="EMBL" id="CP018889">
    <property type="protein sequence ID" value="AUI70652.2"/>
    <property type="molecule type" value="Genomic_DNA"/>
</dbReference>
<dbReference type="EC" id="2.4.99.12" evidence="4 12"/>
<comment type="function">
    <text evidence="12">Involved in lipopolysaccharide (LPS) biosynthesis. Catalyzes the transfer of 3-deoxy-D-manno-octulosonate (Kdo) residue(s) from CMP-Kdo to lipid IV(A), the tetraacyldisaccharide-1,4'-bisphosphate precursor of lipid A.</text>
</comment>
<dbReference type="FunFam" id="3.40.50.11720:FF:000001">
    <property type="entry name" value="3-deoxy-D-manno-octulosonic acid transferase"/>
    <property type="match status" value="1"/>
</dbReference>
<dbReference type="Pfam" id="PF04413">
    <property type="entry name" value="Glycos_transf_N"/>
    <property type="match status" value="1"/>
</dbReference>
<dbReference type="Gene3D" id="3.40.50.2000">
    <property type="entry name" value="Glycogen Phosphorylase B"/>
    <property type="match status" value="1"/>
</dbReference>
<keyword evidence="12" id="KW-0472">Membrane</keyword>
<proteinExistence type="inferred from homology"/>